<dbReference type="Gene3D" id="1.10.238.10">
    <property type="entry name" value="EF-hand"/>
    <property type="match status" value="1"/>
</dbReference>
<feature type="compositionally biased region" description="Low complexity" evidence="3">
    <location>
        <begin position="1448"/>
        <end position="1460"/>
    </location>
</feature>
<dbReference type="InterPro" id="IPR011993">
    <property type="entry name" value="PH-like_dom_sf"/>
</dbReference>
<organism evidence="6 7">
    <name type="scientific">Diaphorina citri</name>
    <name type="common">Asian citrus psyllid</name>
    <dbReference type="NCBI Taxonomy" id="121845"/>
    <lineage>
        <taxon>Eukaryota</taxon>
        <taxon>Metazoa</taxon>
        <taxon>Ecdysozoa</taxon>
        <taxon>Arthropoda</taxon>
        <taxon>Hexapoda</taxon>
        <taxon>Insecta</taxon>
        <taxon>Pterygota</taxon>
        <taxon>Neoptera</taxon>
        <taxon>Paraneoptera</taxon>
        <taxon>Hemiptera</taxon>
        <taxon>Sternorrhyncha</taxon>
        <taxon>Psylloidea</taxon>
        <taxon>Psyllidae</taxon>
        <taxon>Diaphorininae</taxon>
        <taxon>Diaphorina</taxon>
    </lineage>
</organism>
<dbReference type="Pfam" id="PF02893">
    <property type="entry name" value="GRAM"/>
    <property type="match status" value="2"/>
</dbReference>
<keyword evidence="2" id="KW-0677">Repeat</keyword>
<gene>
    <name evidence="7" type="primary">LOC103510068</name>
</gene>
<dbReference type="PaxDb" id="121845-A0A3Q0IZB8"/>
<dbReference type="Gene3D" id="1.10.472.80">
    <property type="entry name" value="Ypt/Rab-GAP domain of gyp1p, domain 3"/>
    <property type="match status" value="1"/>
</dbReference>
<evidence type="ECO:0000256" key="1">
    <source>
        <dbReference type="ARBA" id="ARBA00022468"/>
    </source>
</evidence>
<dbReference type="GO" id="GO:0005096">
    <property type="term" value="F:GTPase activator activity"/>
    <property type="evidence" value="ECO:0007669"/>
    <property type="project" value="UniProtKB-KW"/>
</dbReference>
<evidence type="ECO:0000256" key="2">
    <source>
        <dbReference type="ARBA" id="ARBA00022737"/>
    </source>
</evidence>
<evidence type="ECO:0000313" key="7">
    <source>
        <dbReference type="RefSeq" id="XP_026680033.1"/>
    </source>
</evidence>
<dbReference type="Pfam" id="PF00566">
    <property type="entry name" value="RabGAP-TBC"/>
    <property type="match status" value="1"/>
</dbReference>
<feature type="compositionally biased region" description="Low complexity" evidence="3">
    <location>
        <begin position="1468"/>
        <end position="1500"/>
    </location>
</feature>
<evidence type="ECO:0000256" key="3">
    <source>
        <dbReference type="SAM" id="MobiDB-lite"/>
    </source>
</evidence>
<dbReference type="PANTHER" id="PTHR47666:SF1">
    <property type="entry name" value="PROTEIN VASCULAR ASSOCIATED DEATH 1, CHLOROPLASTIC"/>
    <property type="match status" value="1"/>
</dbReference>
<dbReference type="InterPro" id="IPR011992">
    <property type="entry name" value="EF-hand-dom_pair"/>
</dbReference>
<proteinExistence type="predicted"/>
<feature type="domain" description="EF-hand" evidence="5">
    <location>
        <begin position="907"/>
        <end position="942"/>
    </location>
</feature>
<feature type="compositionally biased region" description="Low complexity" evidence="3">
    <location>
        <begin position="1390"/>
        <end position="1417"/>
    </location>
</feature>
<dbReference type="SUPFAM" id="SSF47923">
    <property type="entry name" value="Ypt/Rab-GAP domain of gyp1p"/>
    <property type="match status" value="2"/>
</dbReference>
<dbReference type="Proteomes" id="UP000079169">
    <property type="component" value="Unplaced"/>
</dbReference>
<dbReference type="FunFam" id="1.10.8.270:FF:000002">
    <property type="entry name" value="TBC1 domain family member 9B"/>
    <property type="match status" value="1"/>
</dbReference>
<dbReference type="RefSeq" id="XP_026680033.1">
    <property type="nucleotide sequence ID" value="XM_026824232.1"/>
</dbReference>
<dbReference type="PROSITE" id="PS50086">
    <property type="entry name" value="TBC_RABGAP"/>
    <property type="match status" value="1"/>
</dbReference>
<feature type="compositionally biased region" description="Polar residues" evidence="3">
    <location>
        <begin position="1366"/>
        <end position="1388"/>
    </location>
</feature>
<feature type="compositionally biased region" description="Polar residues" evidence="3">
    <location>
        <begin position="1173"/>
        <end position="1182"/>
    </location>
</feature>
<feature type="compositionally biased region" description="Basic and acidic residues" evidence="3">
    <location>
        <begin position="1334"/>
        <end position="1352"/>
    </location>
</feature>
<keyword evidence="6" id="KW-1185">Reference proteome</keyword>
<reference evidence="7" key="1">
    <citation type="submission" date="2025-08" db="UniProtKB">
        <authorList>
            <consortium name="RefSeq"/>
        </authorList>
    </citation>
    <scope>IDENTIFICATION</scope>
</reference>
<dbReference type="SUPFAM" id="SSF47473">
    <property type="entry name" value="EF-hand"/>
    <property type="match status" value="1"/>
</dbReference>
<feature type="region of interest" description="Disordered" evidence="3">
    <location>
        <begin position="1273"/>
        <end position="1500"/>
    </location>
</feature>
<keyword evidence="1" id="KW-0343">GTPase activation</keyword>
<feature type="compositionally biased region" description="Pro residues" evidence="3">
    <location>
        <begin position="1354"/>
        <end position="1364"/>
    </location>
</feature>
<dbReference type="KEGG" id="dci:103510068"/>
<dbReference type="SMART" id="SM00568">
    <property type="entry name" value="GRAM"/>
    <property type="match status" value="2"/>
</dbReference>
<feature type="compositionally biased region" description="Polar residues" evidence="3">
    <location>
        <begin position="1421"/>
        <end position="1447"/>
    </location>
</feature>
<feature type="compositionally biased region" description="Basic and acidic residues" evidence="3">
    <location>
        <begin position="1208"/>
        <end position="1224"/>
    </location>
</feature>
<feature type="compositionally biased region" description="Pro residues" evidence="3">
    <location>
        <begin position="1282"/>
        <end position="1295"/>
    </location>
</feature>
<dbReference type="CTD" id="40361"/>
<dbReference type="GeneID" id="103510068"/>
<protein>
    <submittedName>
        <fullName evidence="7">TBC1 domain family member 9</fullName>
    </submittedName>
</protein>
<evidence type="ECO:0000259" key="4">
    <source>
        <dbReference type="PROSITE" id="PS50086"/>
    </source>
</evidence>
<dbReference type="STRING" id="121845.A0A3Q0IZB8"/>
<dbReference type="Gene3D" id="2.30.29.30">
    <property type="entry name" value="Pleckstrin-homology domain (PH domain)/Phosphotyrosine-binding domain (PTB)"/>
    <property type="match status" value="2"/>
</dbReference>
<sequence>MWIKPKKIDPPIFSFWDDLETSLYFMLQKRKGHGEAITIQSKVIGTLDTLWNTKPPPFRILLHSPKNEFYYYVVAVATRKEDILKDWQWLQTNINMADEKAEEVDKLNFVISKISSLAIDSNIYVVDSTDDERKQFQATCSKFIQLFELHPDEKLINYFLCSYQPKGYRLPRPGYLYLSVNFLCFYSYVLGSEIKVVERWTNVIDLDYTRSTISVYNKSNQLLYFNSFLDASKAHTLMKQLSDIKIKENVVCVNKRDILDYWVSLIVVTLLLTAQFTIKKTIPPLTRDLNARAESEACRILFRLPAICLFLSPSKKTIPPLTRDLNARAESEACRILFRLPATEKLDGSIAAQLYTPYNRSQVNGRMFISQNYICFDSKIENLVSVVIPLRDVQTIYQVDKDMESKSVEIVLHPKQYFGCDATTTYVFIVEKDVELLYKKLEDFLAKHRLAALQAKRLREKKLSQSSISSSTSSETAEQIQGPLLNLFKPDVGIETRSKEEVKNKQWELHFNRYKRGVSMYRTAEMTNLILRGVPDAKRREIWLTCSGALNEMLRDPDLYAAMRRRVQNERPNSNLSLSCDEIERDLHRSLPEHPAFQCEIGINALRRVLTAYAAKNPQIGYCQAMNIVTSVFLIYTSEQEAFWLLVCLCESLLPDYYNTKVVGALVDQGVMNDLIEEYLPNLHEKLQNMGMIRMISLSWFLTIFLSVFPFSCALNVIDCFFYDGAKILFQVALAVLSSTESTLTKCRDDGEAMQALSDFLSGIYNADDPLTVPMKDGKPVGRTMSVQNLLNYAYGEYSQLNNLRIEHLRHKNRLKVVHKLEDGNGKNVIRSMNSGYFKEEELQGLLNYIKEELLYYKRYNTGYDVTQKPYEAYKIDYAMFKSIMFILSPWCQHGKHDENNHLFLDMREDLAGRIFRFMDTDEDEALNLKEVVDVLAMTCAAEESLRLKFLYTLHLPPLLTHDDIKYSVPVGESSATEAQEACDFFDAELNAFMDTDEDEALNLKEVVDVLAMTCAAEESLRLKFLYTLHLPPLLTHDDIKYSVPVGESSATEAQEACDFFDAELNAEQTHHPENLSLLRNIFFSPDTKLLPPMKQPHFISLWKTLHRILISNDKEEQEISQQLNKMVTLILELGKISNDFIASRTSRLSDSETPPQSPSKPSSLPPPLEVSANRSAVSSRPISELDAVQIHAPTSTYSTPRHGGKGKTRERGSKPSPSREKGQSTHHNHHYSSVWLGDVKLVASLVVPLFVSVTLILELGKISNDFIASRTSRLSDSETPPQSPSKPSSLPPPLEVSTNRSAVSSRPMSELDAVQIHAPTSTYSTPRHGGKGKTRERGSKPSPSREKETHPVTHPPSASPFSPPEVTQNPLQESPLQSSSTETTKPDSSTKNNNRSTGTSSSDNSTNSNKSNTNSENRLRQNQSTADNSRNATKSVSPTKSTDLLQPSNTTKTSPTKSTDLLQPKLTSPTNSSGPTNSSSPTNSGLKPGSSSPSKSISSYEEEEKNWSITVENFIATAHTCELINEVFSKKSGLDICLLDHSYRSKTPFSNRGLSVDV</sequence>
<dbReference type="InterPro" id="IPR002048">
    <property type="entry name" value="EF_hand_dom"/>
</dbReference>
<dbReference type="GO" id="GO:0005509">
    <property type="term" value="F:calcium ion binding"/>
    <property type="evidence" value="ECO:0007669"/>
    <property type="project" value="InterPro"/>
</dbReference>
<accession>A0A3Q0IZB8</accession>
<dbReference type="InterPro" id="IPR000195">
    <property type="entry name" value="Rab-GAP-TBC_dom"/>
</dbReference>
<evidence type="ECO:0000313" key="6">
    <source>
        <dbReference type="Proteomes" id="UP000079169"/>
    </source>
</evidence>
<dbReference type="Gene3D" id="1.10.8.270">
    <property type="entry name" value="putative rabgap domain of human tbc1 domain family member 14 like domains"/>
    <property type="match status" value="1"/>
</dbReference>
<feature type="region of interest" description="Disordered" evidence="3">
    <location>
        <begin position="1146"/>
        <end position="1228"/>
    </location>
</feature>
<dbReference type="PROSITE" id="PS50222">
    <property type="entry name" value="EF_HAND_2"/>
    <property type="match status" value="1"/>
</dbReference>
<evidence type="ECO:0000259" key="5">
    <source>
        <dbReference type="PROSITE" id="PS50222"/>
    </source>
</evidence>
<name>A0A3Q0IZB8_DIACI</name>
<feature type="domain" description="Rab-GAP TBC" evidence="4">
    <location>
        <begin position="533"/>
        <end position="725"/>
    </location>
</feature>
<dbReference type="SMART" id="SM00164">
    <property type="entry name" value="TBC"/>
    <property type="match status" value="1"/>
</dbReference>
<dbReference type="PANTHER" id="PTHR47666">
    <property type="entry name" value="PROTEIN VASCULAR ASSOCIATED DEATH 1, CHLOROPLASTIC"/>
    <property type="match status" value="1"/>
</dbReference>
<feature type="compositionally biased region" description="Pro residues" evidence="3">
    <location>
        <begin position="1156"/>
        <end position="1169"/>
    </location>
</feature>
<dbReference type="InterPro" id="IPR004182">
    <property type="entry name" value="GRAM"/>
</dbReference>
<dbReference type="InterPro" id="IPR035969">
    <property type="entry name" value="Rab-GAP_TBC_sf"/>
</dbReference>